<dbReference type="CDD" id="cd06188">
    <property type="entry name" value="NADH_quinone_reductase"/>
    <property type="match status" value="1"/>
</dbReference>
<dbReference type="InterPro" id="IPR017927">
    <property type="entry name" value="FAD-bd_FR_type"/>
</dbReference>
<keyword evidence="12 29" id="KW-0812">Transmembrane</keyword>
<dbReference type="Proteomes" id="UP000027036">
    <property type="component" value="Unassembled WGS sequence"/>
</dbReference>
<dbReference type="RefSeq" id="WP_035523570.1">
    <property type="nucleotide sequence ID" value="NZ_JDSO01000072.1"/>
</dbReference>
<evidence type="ECO:0000256" key="16">
    <source>
        <dbReference type="ARBA" id="ARBA00022967"/>
    </source>
</evidence>
<comment type="similarity">
    <text evidence="4 29">Belongs to the NqrF family.</text>
</comment>
<feature type="binding site" evidence="29">
    <location>
        <position position="76"/>
    </location>
    <ligand>
        <name>[2Fe-2S] cluster</name>
        <dbReference type="ChEBI" id="CHEBI:190135"/>
    </ligand>
</feature>
<keyword evidence="24 29" id="KW-0472">Membrane</keyword>
<dbReference type="GO" id="GO:0005886">
    <property type="term" value="C:plasma membrane"/>
    <property type="evidence" value="ECO:0007669"/>
    <property type="project" value="UniProtKB-SubCell"/>
</dbReference>
<keyword evidence="25 29" id="KW-0739">Sodium transport</keyword>
<keyword evidence="18 29" id="KW-0408">Iron</keyword>
<dbReference type="HAMAP" id="MF_00430">
    <property type="entry name" value="NqrF"/>
    <property type="match status" value="1"/>
</dbReference>
<dbReference type="Gene3D" id="3.10.20.30">
    <property type="match status" value="1"/>
</dbReference>
<dbReference type="Gene3D" id="3.40.50.80">
    <property type="entry name" value="Nucleotide-binding domain of ferredoxin-NADP reductase (FNR) module"/>
    <property type="match status" value="1"/>
</dbReference>
<keyword evidence="20 29" id="KW-0520">NAD</keyword>
<evidence type="ECO:0000256" key="19">
    <source>
        <dbReference type="ARBA" id="ARBA00023014"/>
    </source>
</evidence>
<dbReference type="NCBIfam" id="TIGR01941">
    <property type="entry name" value="nqrF"/>
    <property type="match status" value="1"/>
</dbReference>
<evidence type="ECO:0000256" key="10">
    <source>
        <dbReference type="ARBA" id="ARBA00022519"/>
    </source>
</evidence>
<protein>
    <recommendedName>
        <fullName evidence="7 29">Na(+)-translocating NADH-quinone reductase subunit F</fullName>
        <shortName evidence="29">Na(+)-NQR subunit F</shortName>
        <shortName evidence="29">Na(+)-translocating NQR subunit F</shortName>
        <ecNumber evidence="6 29">7.2.1.1</ecNumber>
    </recommendedName>
    <alternativeName>
        <fullName evidence="27 29">NQR complex subunit F</fullName>
    </alternativeName>
    <alternativeName>
        <fullName evidence="26 29">NQR-1 subunit F</fullName>
    </alternativeName>
</protein>
<dbReference type="PROSITE" id="PS51384">
    <property type="entry name" value="FAD_FR"/>
    <property type="match status" value="1"/>
</dbReference>
<evidence type="ECO:0000256" key="21">
    <source>
        <dbReference type="ARBA" id="ARBA00023053"/>
    </source>
</evidence>
<dbReference type="PROSITE" id="PS51085">
    <property type="entry name" value="2FE2S_FER_2"/>
    <property type="match status" value="1"/>
</dbReference>
<dbReference type="GO" id="GO:0009055">
    <property type="term" value="F:electron transfer activity"/>
    <property type="evidence" value="ECO:0007669"/>
    <property type="project" value="UniProtKB-UniRule"/>
</dbReference>
<evidence type="ECO:0000256" key="8">
    <source>
        <dbReference type="ARBA" id="ARBA00022448"/>
    </source>
</evidence>
<dbReference type="Pfam" id="PF00111">
    <property type="entry name" value="Fer2"/>
    <property type="match status" value="1"/>
</dbReference>
<evidence type="ECO:0000256" key="27">
    <source>
        <dbReference type="ARBA" id="ARBA00030787"/>
    </source>
</evidence>
<keyword evidence="23 29" id="KW-0830">Ubiquinone</keyword>
<comment type="function">
    <text evidence="2 29">NQR complex catalyzes the reduction of ubiquinone-1 to ubiquinol by two successive reactions, coupled with the transport of Na(+) ions from the cytoplasm to the periplasm. The first step is catalyzed by NqrF, which accepts electrons from NADH and reduces ubiquinone-1 to ubisemiquinone by a one-electron transfer pathway.</text>
</comment>
<evidence type="ECO:0000256" key="26">
    <source>
        <dbReference type="ARBA" id="ARBA00030032"/>
    </source>
</evidence>
<dbReference type="InterPro" id="IPR001433">
    <property type="entry name" value="OxRdtase_FAD/NAD-bd"/>
</dbReference>
<comment type="catalytic activity">
    <reaction evidence="28 29">
        <text>a ubiquinone + n Na(+)(in) + NADH + H(+) = a ubiquinol + n Na(+)(out) + NAD(+)</text>
        <dbReference type="Rhea" id="RHEA:47748"/>
        <dbReference type="Rhea" id="RHEA-COMP:9565"/>
        <dbReference type="Rhea" id="RHEA-COMP:9566"/>
        <dbReference type="ChEBI" id="CHEBI:15378"/>
        <dbReference type="ChEBI" id="CHEBI:16389"/>
        <dbReference type="ChEBI" id="CHEBI:17976"/>
        <dbReference type="ChEBI" id="CHEBI:29101"/>
        <dbReference type="ChEBI" id="CHEBI:57540"/>
        <dbReference type="ChEBI" id="CHEBI:57945"/>
        <dbReference type="EC" id="7.2.1.1"/>
    </reaction>
</comment>
<dbReference type="FunFam" id="2.40.30.10:FF:000064">
    <property type="entry name" value="Na(+)-translocating NADH-quinone reductase subunit F"/>
    <property type="match status" value="1"/>
</dbReference>
<evidence type="ECO:0000256" key="18">
    <source>
        <dbReference type="ARBA" id="ARBA00023004"/>
    </source>
</evidence>
<dbReference type="GO" id="GO:0006814">
    <property type="term" value="P:sodium ion transport"/>
    <property type="evidence" value="ECO:0007669"/>
    <property type="project" value="UniProtKB-UniRule"/>
</dbReference>
<comment type="subunit">
    <text evidence="5 29">Composed of six subunits; NqrA, NqrB, NqrC, NqrD, NqrE and NqrF.</text>
</comment>
<keyword evidence="14 29" id="KW-0479">Metal-binding</keyword>
<evidence type="ECO:0000256" key="29">
    <source>
        <dbReference type="HAMAP-Rule" id="MF_00430"/>
    </source>
</evidence>
<feature type="binding site" evidence="29">
    <location>
        <position position="70"/>
    </location>
    <ligand>
        <name>[2Fe-2S] cluster</name>
        <dbReference type="ChEBI" id="CHEBI:190135"/>
    </ligand>
</feature>
<evidence type="ECO:0000256" key="20">
    <source>
        <dbReference type="ARBA" id="ARBA00023027"/>
    </source>
</evidence>
<dbReference type="GO" id="GO:0016655">
    <property type="term" value="F:oxidoreductase activity, acting on NAD(P)H, quinone or similar compound as acceptor"/>
    <property type="evidence" value="ECO:0007669"/>
    <property type="project" value="InterPro"/>
</dbReference>
<evidence type="ECO:0000256" key="25">
    <source>
        <dbReference type="ARBA" id="ARBA00023201"/>
    </source>
</evidence>
<evidence type="ECO:0000256" key="12">
    <source>
        <dbReference type="ARBA" id="ARBA00022692"/>
    </source>
</evidence>
<evidence type="ECO:0000256" key="5">
    <source>
        <dbReference type="ARBA" id="ARBA00011309"/>
    </source>
</evidence>
<keyword evidence="15 29" id="KW-0274">FAD</keyword>
<comment type="cofactor">
    <cofactor evidence="29">
        <name>[2Fe-2S] cluster</name>
        <dbReference type="ChEBI" id="CHEBI:190135"/>
    </cofactor>
    <text evidence="29">Binds 1 [2Fe-2S] cluster.</text>
</comment>
<comment type="subcellular location">
    <subcellularLocation>
        <location evidence="3">Cell inner membrane</location>
    </subcellularLocation>
    <subcellularLocation>
        <location evidence="29">Cell membrane</location>
        <topology evidence="29">Single-pass membrane protein</topology>
    </subcellularLocation>
</comment>
<evidence type="ECO:0000259" key="30">
    <source>
        <dbReference type="PROSITE" id="PS51085"/>
    </source>
</evidence>
<keyword evidence="13 29" id="KW-0001">2Fe-2S</keyword>
<evidence type="ECO:0000256" key="1">
    <source>
        <dbReference type="ARBA" id="ARBA00001974"/>
    </source>
</evidence>
<evidence type="ECO:0000256" key="17">
    <source>
        <dbReference type="ARBA" id="ARBA00022989"/>
    </source>
</evidence>
<dbReference type="FunFam" id="3.40.50.80:FF:000014">
    <property type="entry name" value="Na(+)-translocating NADH-quinone reductase subunit F"/>
    <property type="match status" value="1"/>
</dbReference>
<evidence type="ECO:0000256" key="15">
    <source>
        <dbReference type="ARBA" id="ARBA00022827"/>
    </source>
</evidence>
<evidence type="ECO:0000256" key="3">
    <source>
        <dbReference type="ARBA" id="ARBA00004533"/>
    </source>
</evidence>
<proteinExistence type="inferred from homology"/>
<reference evidence="32 33" key="1">
    <citation type="submission" date="2014-02" db="EMBL/GenBank/DDBJ databases">
        <title>Comparative genomics of Haemophilus parasuis isolated from pig lungs.</title>
        <authorList>
            <person name="Kittichotirat W."/>
            <person name="Bumgarner R.E."/>
            <person name="Lawrence P."/>
        </authorList>
    </citation>
    <scope>NUCLEOTIDE SEQUENCE [LARGE SCALE GENOMIC DNA]</scope>
    <source>
        <strain evidence="32 33">HPS10</strain>
    </source>
</reference>
<dbReference type="GO" id="GO:0046872">
    <property type="term" value="F:metal ion binding"/>
    <property type="evidence" value="ECO:0007669"/>
    <property type="project" value="UniProtKB-KW"/>
</dbReference>
<dbReference type="Pfam" id="PF00970">
    <property type="entry name" value="FAD_binding_6"/>
    <property type="match status" value="1"/>
</dbReference>
<feature type="domain" description="2Fe-2S ferredoxin-type" evidence="30">
    <location>
        <begin position="33"/>
        <end position="127"/>
    </location>
</feature>
<evidence type="ECO:0000259" key="31">
    <source>
        <dbReference type="PROSITE" id="PS51384"/>
    </source>
</evidence>
<keyword evidence="22 29" id="KW-0406">Ion transport</keyword>
<dbReference type="AlphaFoldDB" id="A0A836MDV9"/>
<keyword evidence="21 29" id="KW-0915">Sodium</keyword>
<dbReference type="PANTHER" id="PTHR43644">
    <property type="entry name" value="NA(+)-TRANSLOCATING NADH-QUINONE REDUCTASE SUBUNIT"/>
    <property type="match status" value="1"/>
</dbReference>
<dbReference type="SUPFAM" id="SSF54292">
    <property type="entry name" value="2Fe-2S ferredoxin-like"/>
    <property type="match status" value="1"/>
</dbReference>
<keyword evidence="17 29" id="KW-1133">Transmembrane helix</keyword>
<dbReference type="InterPro" id="IPR008333">
    <property type="entry name" value="Cbr1-like_FAD-bd_dom"/>
</dbReference>
<evidence type="ECO:0000256" key="2">
    <source>
        <dbReference type="ARBA" id="ARBA00002972"/>
    </source>
</evidence>
<organism evidence="32 33">
    <name type="scientific">Glaesserella parasuis HPS10</name>
    <dbReference type="NCBI Taxonomy" id="1450514"/>
    <lineage>
        <taxon>Bacteria</taxon>
        <taxon>Pseudomonadati</taxon>
        <taxon>Pseudomonadota</taxon>
        <taxon>Gammaproteobacteria</taxon>
        <taxon>Pasteurellales</taxon>
        <taxon>Pasteurellaceae</taxon>
        <taxon>Glaesserella</taxon>
    </lineage>
</organism>
<keyword evidence="9 29" id="KW-1003">Cell membrane</keyword>
<comment type="cofactor">
    <cofactor evidence="1 29">
        <name>FAD</name>
        <dbReference type="ChEBI" id="CHEBI:57692"/>
    </cofactor>
</comment>
<keyword evidence="11 29" id="KW-0285">Flavoprotein</keyword>
<dbReference type="EC" id="7.2.1.1" evidence="6 29"/>
<feature type="domain" description="FAD-binding FR-type" evidence="31">
    <location>
        <begin position="130"/>
        <end position="272"/>
    </location>
</feature>
<accession>A0A836MDV9</accession>
<dbReference type="InterPro" id="IPR001041">
    <property type="entry name" value="2Fe-2S_ferredoxin-type"/>
</dbReference>
<dbReference type="PRINTS" id="PR00371">
    <property type="entry name" value="FPNCR"/>
</dbReference>
<dbReference type="InterPro" id="IPR010205">
    <property type="entry name" value="NqrF"/>
</dbReference>
<dbReference type="InterPro" id="IPR039261">
    <property type="entry name" value="FNR_nucleotide-bd"/>
</dbReference>
<name>A0A836MDV9_GLAPU</name>
<keyword evidence="16 29" id="KW-1278">Translocase</keyword>
<evidence type="ECO:0000256" key="7">
    <source>
        <dbReference type="ARBA" id="ARBA00019729"/>
    </source>
</evidence>
<evidence type="ECO:0000256" key="24">
    <source>
        <dbReference type="ARBA" id="ARBA00023136"/>
    </source>
</evidence>
<evidence type="ECO:0000313" key="32">
    <source>
        <dbReference type="EMBL" id="KDB47552.1"/>
    </source>
</evidence>
<evidence type="ECO:0000256" key="23">
    <source>
        <dbReference type="ARBA" id="ARBA00023075"/>
    </source>
</evidence>
<evidence type="ECO:0000313" key="33">
    <source>
        <dbReference type="Proteomes" id="UP000027036"/>
    </source>
</evidence>
<evidence type="ECO:0000256" key="13">
    <source>
        <dbReference type="ARBA" id="ARBA00022714"/>
    </source>
</evidence>
<dbReference type="EMBL" id="JDSO01000072">
    <property type="protein sequence ID" value="KDB47552.1"/>
    <property type="molecule type" value="Genomic_DNA"/>
</dbReference>
<dbReference type="GO" id="GO:0051537">
    <property type="term" value="F:2 iron, 2 sulfur cluster binding"/>
    <property type="evidence" value="ECO:0007669"/>
    <property type="project" value="UniProtKB-KW"/>
</dbReference>
<keyword evidence="19 29" id="KW-0411">Iron-sulfur</keyword>
<feature type="transmembrane region" description="Helical" evidence="29">
    <location>
        <begin position="6"/>
        <end position="25"/>
    </location>
</feature>
<evidence type="ECO:0000256" key="14">
    <source>
        <dbReference type="ARBA" id="ARBA00022723"/>
    </source>
</evidence>
<comment type="caution">
    <text evidence="32">The sequence shown here is derived from an EMBL/GenBank/DDBJ whole genome shotgun (WGS) entry which is preliminary data.</text>
</comment>
<evidence type="ECO:0000256" key="9">
    <source>
        <dbReference type="ARBA" id="ARBA00022475"/>
    </source>
</evidence>
<feature type="binding site" evidence="29">
    <location>
        <position position="111"/>
    </location>
    <ligand>
        <name>[2Fe-2S] cluster</name>
        <dbReference type="ChEBI" id="CHEBI:190135"/>
    </ligand>
</feature>
<dbReference type="InterPro" id="IPR017938">
    <property type="entry name" value="Riboflavin_synthase-like_b-brl"/>
</dbReference>
<dbReference type="PANTHER" id="PTHR43644:SF1">
    <property type="entry name" value="NAD(P)H-FLAVIN REDUCTASE"/>
    <property type="match status" value="1"/>
</dbReference>
<gene>
    <name evidence="29" type="primary">nqrF</name>
    <name evidence="32" type="ORF">HPS10_06335</name>
</gene>
<evidence type="ECO:0000256" key="6">
    <source>
        <dbReference type="ARBA" id="ARBA00013099"/>
    </source>
</evidence>
<keyword evidence="8 29" id="KW-0813">Transport</keyword>
<sequence>MDNFIFGIVVFTALVLMLAVLILVAKSKLVDSGDITISINDDPEKAITLPAGGKLLGALASKGIFVSSACGGGGSCGQCIVKVKTGGGEILPTELSHITKREAKEGYRLACQVNVKSSMEVELPEEIFGVKKWECTVISNDNKATFIKELKLQIPEGEEVPFRAGGYIQIEAPAHTVRYEDYKALIDEEYHEDWNKFNLWRYVSKVDEPIIRAYSMASYPEEKGIIMLNVRIATPPPNNPDVPPGQMSSYIWSLKPGDKVTISGPFGKFFAKDTDAEMVFIGGGAGMAPMRSHIFDQLKRLKSKRKMTFWYGARSKREMFYVEDFDGLQAENDNFKWYVALSDPQPGDNWDGYTGFIHNVLYENYLKDHEAPEDCEYYMCGPPIMNASVIKMLKDLGVEDENILLDDFGG</sequence>
<dbReference type="InterPro" id="IPR036010">
    <property type="entry name" value="2Fe-2S_ferredoxin-like_sf"/>
</dbReference>
<dbReference type="InterPro" id="IPR001709">
    <property type="entry name" value="Flavoprot_Pyr_Nucl_cyt_Rdtase"/>
</dbReference>
<dbReference type="SUPFAM" id="SSF52343">
    <property type="entry name" value="Ferredoxin reductase-like, C-terminal NADP-linked domain"/>
    <property type="match status" value="1"/>
</dbReference>
<evidence type="ECO:0000256" key="11">
    <source>
        <dbReference type="ARBA" id="ARBA00022630"/>
    </source>
</evidence>
<dbReference type="InterPro" id="IPR012675">
    <property type="entry name" value="Beta-grasp_dom_sf"/>
</dbReference>
<evidence type="ECO:0000256" key="22">
    <source>
        <dbReference type="ARBA" id="ARBA00023065"/>
    </source>
</evidence>
<keyword evidence="10" id="KW-0997">Cell inner membrane</keyword>
<dbReference type="Gene3D" id="2.40.30.10">
    <property type="entry name" value="Translation factors"/>
    <property type="match status" value="1"/>
</dbReference>
<dbReference type="SUPFAM" id="SSF63380">
    <property type="entry name" value="Riboflavin synthase domain-like"/>
    <property type="match status" value="1"/>
</dbReference>
<dbReference type="Pfam" id="PF00175">
    <property type="entry name" value="NAD_binding_1"/>
    <property type="match status" value="1"/>
</dbReference>
<dbReference type="PIRSF" id="PIRSF000044">
    <property type="entry name" value="Cis_Diol_DH_RD"/>
    <property type="match status" value="1"/>
</dbReference>
<evidence type="ECO:0000256" key="4">
    <source>
        <dbReference type="ARBA" id="ARBA00005570"/>
    </source>
</evidence>
<feature type="binding site" evidence="29">
    <location>
        <position position="79"/>
    </location>
    <ligand>
        <name>[2Fe-2S] cluster</name>
        <dbReference type="ChEBI" id="CHEBI:190135"/>
    </ligand>
</feature>
<evidence type="ECO:0000256" key="28">
    <source>
        <dbReference type="ARBA" id="ARBA00048891"/>
    </source>
</evidence>